<dbReference type="Pfam" id="PF13460">
    <property type="entry name" value="NAD_binding_10"/>
    <property type="match status" value="1"/>
</dbReference>
<dbReference type="InterPro" id="IPR016040">
    <property type="entry name" value="NAD(P)-bd_dom"/>
</dbReference>
<sequence length="292" mass="30638">MFAIIGATGNVGFSTSSALRRAGVPVRAILRDTAKAARLSEIGCEIAMADLQDAGSLAKAIGDADAVQIIVPVSPRAKDPAGDLTRSIESVVDALAKARPKRVLAISDYGAHVADDIGMPSVFHGLEIRLGGLDAHVLVLRSAEHMHNWARVFPMAVASGSLPTFQDPLGMAQPTIAAQDLGVIAANLLLRPDSGRDLEVIHAEGPRRYSANDVAAAVSQLSGRVVHAQAVPRSRWKETFERTMPASLADLLIKANDAKNEGGLVDIAPNAGEVCYGTTELIDALRALVPPV</sequence>
<comment type="caution">
    <text evidence="2">The sequence shown here is derived from an EMBL/GenBank/DDBJ whole genome shotgun (WGS) entry which is preliminary data.</text>
</comment>
<dbReference type="InterPro" id="IPR051604">
    <property type="entry name" value="Ergot_Alk_Oxidoreductase"/>
</dbReference>
<feature type="domain" description="NAD(P)-binding" evidence="1">
    <location>
        <begin position="6"/>
        <end position="112"/>
    </location>
</feature>
<accession>A0A7K3UJC6</accession>
<dbReference type="PANTHER" id="PTHR43162">
    <property type="match status" value="1"/>
</dbReference>
<evidence type="ECO:0000313" key="3">
    <source>
        <dbReference type="Proteomes" id="UP000471753"/>
    </source>
</evidence>
<dbReference type="Gene3D" id="3.40.50.720">
    <property type="entry name" value="NAD(P)-binding Rossmann-like Domain"/>
    <property type="match status" value="1"/>
</dbReference>
<dbReference type="Proteomes" id="UP000471753">
    <property type="component" value="Unassembled WGS sequence"/>
</dbReference>
<reference evidence="2 3" key="1">
    <citation type="submission" date="2019-12" db="EMBL/GenBank/DDBJ databases">
        <title>Rhizobium genotypes associated with high levels of biological nitrogen fixation by grain legumes in a temperate-maritime cropping system.</title>
        <authorList>
            <person name="Maluk M."/>
            <person name="Francesc Ferrando Molina F."/>
            <person name="Lopez Del Egido L."/>
            <person name="Lafos M."/>
            <person name="Langarica-Fuentes A."/>
            <person name="Gebre Yohannes G."/>
            <person name="Young M.W."/>
            <person name="Martin P."/>
            <person name="Gantlett R."/>
            <person name="Kenicer G."/>
            <person name="Hawes C."/>
            <person name="Begg G.S."/>
            <person name="Quilliam R.S."/>
            <person name="Squire G.R."/>
            <person name="Poole P.S."/>
            <person name="Young P.W."/>
            <person name="Iannetta P.M."/>
            <person name="James E.K."/>
        </authorList>
    </citation>
    <scope>NUCLEOTIDE SEQUENCE [LARGE SCALE GENOMIC DNA]</scope>
    <source>
        <strain evidence="2 3">JHI366</strain>
    </source>
</reference>
<dbReference type="AlphaFoldDB" id="A0A7K3UJC6"/>
<protein>
    <submittedName>
        <fullName evidence="2">NAD(P)H-binding protein</fullName>
    </submittedName>
</protein>
<evidence type="ECO:0000259" key="1">
    <source>
        <dbReference type="Pfam" id="PF13460"/>
    </source>
</evidence>
<evidence type="ECO:0000313" key="2">
    <source>
        <dbReference type="EMBL" id="NEJ73405.1"/>
    </source>
</evidence>
<proteinExistence type="predicted"/>
<dbReference type="InterPro" id="IPR036291">
    <property type="entry name" value="NAD(P)-bd_dom_sf"/>
</dbReference>
<dbReference type="SUPFAM" id="SSF51735">
    <property type="entry name" value="NAD(P)-binding Rossmann-fold domains"/>
    <property type="match status" value="1"/>
</dbReference>
<dbReference type="PANTHER" id="PTHR43162:SF1">
    <property type="entry name" value="PRESTALK A DIFFERENTIATION PROTEIN A"/>
    <property type="match status" value="1"/>
</dbReference>
<dbReference type="EMBL" id="WUFT01000016">
    <property type="protein sequence ID" value="NEJ73405.1"/>
    <property type="molecule type" value="Genomic_DNA"/>
</dbReference>
<dbReference type="RefSeq" id="WP_164013892.1">
    <property type="nucleotide sequence ID" value="NZ_WUFT01000016.1"/>
</dbReference>
<name>A0A7K3UJC6_9HYPH</name>
<gene>
    <name evidence="2" type="ORF">GR197_23160</name>
</gene>
<dbReference type="Gene3D" id="3.90.25.10">
    <property type="entry name" value="UDP-galactose 4-epimerase, domain 1"/>
    <property type="match status" value="1"/>
</dbReference>
<organism evidence="2 3">
    <name type="scientific">Rhizobium phaseoli</name>
    <dbReference type="NCBI Taxonomy" id="396"/>
    <lineage>
        <taxon>Bacteria</taxon>
        <taxon>Pseudomonadati</taxon>
        <taxon>Pseudomonadota</taxon>
        <taxon>Alphaproteobacteria</taxon>
        <taxon>Hyphomicrobiales</taxon>
        <taxon>Rhizobiaceae</taxon>
        <taxon>Rhizobium/Agrobacterium group</taxon>
        <taxon>Rhizobium</taxon>
    </lineage>
</organism>